<dbReference type="InterPro" id="IPR036322">
    <property type="entry name" value="WD40_repeat_dom_sf"/>
</dbReference>
<dbReference type="GeneID" id="69015990"/>
<comment type="caution">
    <text evidence="5">The sequence shown here is derived from an EMBL/GenBank/DDBJ whole genome shotgun (WGS) entry which is preliminary data.</text>
</comment>
<gene>
    <name evidence="5" type="ORF">GCG54_00008850</name>
</gene>
<protein>
    <submittedName>
        <fullName evidence="5">SVP1-like protein 2</fullName>
    </submittedName>
</protein>
<reference evidence="5" key="2">
    <citation type="submission" date="2020-03" db="EMBL/GenBank/DDBJ databases">
        <authorList>
            <person name="Fu F.-F."/>
            <person name="Chen J."/>
        </authorList>
    </citation>
    <scope>NUCLEOTIDE SEQUENCE</scope>
    <source>
        <strain evidence="5">Lc1</strain>
    </source>
</reference>
<evidence type="ECO:0000256" key="2">
    <source>
        <dbReference type="ARBA" id="ARBA00022574"/>
    </source>
</evidence>
<dbReference type="EMBL" id="WVTB01000030">
    <property type="protein sequence ID" value="KAF3807393.1"/>
    <property type="molecule type" value="Genomic_DNA"/>
</dbReference>
<dbReference type="GO" id="GO:0005774">
    <property type="term" value="C:vacuolar membrane"/>
    <property type="evidence" value="ECO:0007669"/>
    <property type="project" value="UniProtKB-SubCell"/>
</dbReference>
<proteinExistence type="inferred from homology"/>
<reference evidence="5" key="1">
    <citation type="journal article" date="2020" name="Phytopathology">
        <title>Genome sequence and comparative analysis of Colletotrichum gloeosporioides isolated from Liriodendron leaves.</title>
        <authorList>
            <person name="Fu F.F."/>
            <person name="Hao Z."/>
            <person name="Wang P."/>
            <person name="Lu Y."/>
            <person name="Xue L.J."/>
            <person name="Wei G."/>
            <person name="Tian Y."/>
            <person name="Baishi H."/>
            <person name="Xu H."/>
            <person name="Shi J."/>
            <person name="Cheng T."/>
            <person name="Wang G."/>
            <person name="Yi Y."/>
            <person name="Chen J."/>
        </authorList>
    </citation>
    <scope>NUCLEOTIDE SEQUENCE</scope>
    <source>
        <strain evidence="5">Lc1</strain>
    </source>
</reference>
<dbReference type="RefSeq" id="XP_045266552.1">
    <property type="nucleotide sequence ID" value="XM_045408809.1"/>
</dbReference>
<dbReference type="SMART" id="SM00320">
    <property type="entry name" value="WD40"/>
    <property type="match status" value="3"/>
</dbReference>
<dbReference type="Gene3D" id="2.130.10.10">
    <property type="entry name" value="YVTN repeat-like/Quinoprotein amine dehydrogenase"/>
    <property type="match status" value="1"/>
</dbReference>
<dbReference type="InterPro" id="IPR001680">
    <property type="entry name" value="WD40_rpt"/>
</dbReference>
<evidence type="ECO:0000256" key="4">
    <source>
        <dbReference type="ARBA" id="ARBA00025740"/>
    </source>
</evidence>
<sequence>MNTRPPIETAPSTVVLSVSFNNDASCFSVGLNTGICIFHTKSCLLKASKDFNGGIGLVEMMGTTNYLALVGGGRQPKFSSSKAIIWDGLKSKVAMEISSLTPVRGVRIGRNRIVVALQNSVRVYSFAKPPDLQAVYETTNNPFGLCCLSEKTIAFPGRTVGQVQLVDIGTGNVSIIPAHSSALRAIQLSPDGESLATASEQGTLIRVFATSNCAKVAELRRGVDPATIFSLGFSPEGTKVACTSDKSTLHVFDVPHPKRGVVVPTSPSASMAGSGILAGRPGDDGKGRWGFLGKIPLMPRMFSDVYSFASAPFEAGDDPFMGSLPLSEQTPLGTTRPQKGLIGWINEESLVIIGAGQDARWEKFIITKGEDGRRYLTREGWKRYLGSG</sequence>
<evidence type="ECO:0000256" key="1">
    <source>
        <dbReference type="ARBA" id="ARBA00004148"/>
    </source>
</evidence>
<dbReference type="PANTHER" id="PTHR11227">
    <property type="entry name" value="WD-REPEAT PROTEIN INTERACTING WITH PHOSPHOINOSIDES WIPI -RELATED"/>
    <property type="match status" value="1"/>
</dbReference>
<comment type="subcellular location">
    <subcellularLocation>
        <location evidence="1">Vacuole membrane</location>
        <topology evidence="1">Peripheral membrane protein</topology>
    </subcellularLocation>
</comment>
<dbReference type="Proteomes" id="UP000613401">
    <property type="component" value="Unassembled WGS sequence"/>
</dbReference>
<dbReference type="AlphaFoldDB" id="A0A8H4FM66"/>
<accession>A0A8H4FM66</accession>
<dbReference type="SUPFAM" id="SSF50978">
    <property type="entry name" value="WD40 repeat-like"/>
    <property type="match status" value="1"/>
</dbReference>
<organism evidence="5 6">
    <name type="scientific">Colletotrichum gloeosporioides</name>
    <name type="common">Anthracnose fungus</name>
    <name type="synonym">Glomerella cingulata</name>
    <dbReference type="NCBI Taxonomy" id="474922"/>
    <lineage>
        <taxon>Eukaryota</taxon>
        <taxon>Fungi</taxon>
        <taxon>Dikarya</taxon>
        <taxon>Ascomycota</taxon>
        <taxon>Pezizomycotina</taxon>
        <taxon>Sordariomycetes</taxon>
        <taxon>Hypocreomycetidae</taxon>
        <taxon>Glomerellales</taxon>
        <taxon>Glomerellaceae</taxon>
        <taxon>Colletotrichum</taxon>
        <taxon>Colletotrichum gloeosporioides species complex</taxon>
    </lineage>
</organism>
<evidence type="ECO:0000313" key="5">
    <source>
        <dbReference type="EMBL" id="KAF3807393.1"/>
    </source>
</evidence>
<evidence type="ECO:0000256" key="3">
    <source>
        <dbReference type="ARBA" id="ARBA00022737"/>
    </source>
</evidence>
<dbReference type="Pfam" id="PF21032">
    <property type="entry name" value="PROPPIN"/>
    <property type="match status" value="1"/>
</dbReference>
<evidence type="ECO:0000313" key="6">
    <source>
        <dbReference type="Proteomes" id="UP000613401"/>
    </source>
</evidence>
<keyword evidence="3" id="KW-0677">Repeat</keyword>
<name>A0A8H4FM66_COLGL</name>
<keyword evidence="2" id="KW-0853">WD repeat</keyword>
<dbReference type="InterPro" id="IPR048720">
    <property type="entry name" value="PROPPIN"/>
</dbReference>
<keyword evidence="6" id="KW-1185">Reference proteome</keyword>
<dbReference type="InterPro" id="IPR015943">
    <property type="entry name" value="WD40/YVTN_repeat-like_dom_sf"/>
</dbReference>
<comment type="similarity">
    <text evidence="4">Belongs to the WD repeat PROPPIN family.</text>
</comment>